<dbReference type="GO" id="GO:0005858">
    <property type="term" value="C:axonemal dynein complex"/>
    <property type="evidence" value="ECO:0007669"/>
    <property type="project" value="TreeGrafter"/>
</dbReference>
<dbReference type="Proteomes" id="UP000494106">
    <property type="component" value="Unassembled WGS sequence"/>
</dbReference>
<feature type="compositionally biased region" description="Acidic residues" evidence="2">
    <location>
        <begin position="29"/>
        <end position="48"/>
    </location>
</feature>
<dbReference type="InterPro" id="IPR026983">
    <property type="entry name" value="DHC"/>
</dbReference>
<proteinExistence type="inferred from homology"/>
<dbReference type="InterPro" id="IPR013594">
    <property type="entry name" value="Dynein_heavy_tail"/>
</dbReference>
<feature type="domain" description="Dynein heavy chain tail" evidence="3">
    <location>
        <begin position="360"/>
        <end position="541"/>
    </location>
</feature>
<dbReference type="EMBL" id="CADEBC010000586">
    <property type="protein sequence ID" value="CAB3256563.1"/>
    <property type="molecule type" value="Genomic_DNA"/>
</dbReference>
<organism evidence="4 5">
    <name type="scientific">Arctia plantaginis</name>
    <name type="common">Wood tiger moth</name>
    <name type="synonym">Phalaena plantaginis</name>
    <dbReference type="NCBI Taxonomy" id="874455"/>
    <lineage>
        <taxon>Eukaryota</taxon>
        <taxon>Metazoa</taxon>
        <taxon>Ecdysozoa</taxon>
        <taxon>Arthropoda</taxon>
        <taxon>Hexapoda</taxon>
        <taxon>Insecta</taxon>
        <taxon>Pterygota</taxon>
        <taxon>Neoptera</taxon>
        <taxon>Endopterygota</taxon>
        <taxon>Lepidoptera</taxon>
        <taxon>Glossata</taxon>
        <taxon>Ditrysia</taxon>
        <taxon>Noctuoidea</taxon>
        <taxon>Erebidae</taxon>
        <taxon>Arctiinae</taxon>
        <taxon>Arctia</taxon>
    </lineage>
</organism>
<dbReference type="GO" id="GO:0045505">
    <property type="term" value="F:dynein intermediate chain binding"/>
    <property type="evidence" value="ECO:0007669"/>
    <property type="project" value="InterPro"/>
</dbReference>
<evidence type="ECO:0000256" key="1">
    <source>
        <dbReference type="ARBA" id="ARBA00008887"/>
    </source>
</evidence>
<gene>
    <name evidence="4" type="ORF">APLA_LOCUS15514</name>
</gene>
<sequence length="544" mass="61907">MAEEGNAAPPDVGAPEGEAPEGEVPQEVTAEEAPLDENEEKAEPEEEAKELTTAEIEAAYIAGLKTSTLSRWGQKKGRQKMPVGFEERVDVDRTALNAILDISSRIQYIQKKSGLSMSTLALGQETYKDKQAKAKEARSNRTAGLKTQHRFLLENAATLLNKSVEYVLDGVYDADIHIDLLDSAIVEGGKNGIVVCDANLPPPKMESGRFIPHQKGTMDRTYISDCSTIGTVGNCVAMYRIKNKAVDTKNIADDYYEVIIDIKGPKDNIVSGIFKTMDRVYVPSLKECKAWGDLNPPNPRSHDMIAYYVSKIKLFVDYLAKTKIDLECCTRFDINLDLYNDELSDPEKMKAAITKTAVLEEICTYVKQWMRQITMVLVQSQQLRREPSNIGPLAELDHWRRQLTSFTSIIEHIKSDATMMYIHALIRAKSKLLKKWRRLDNMVTDYFNEAYDNVKYLYALEKFCEPLYRCDPQTMQQYIPGLLYTIRMVFATSRYYNTTKQISTLLVKVTNQILNMCMDYLTNYGKKTIWNQDKLRFINKSKVS</sequence>
<feature type="compositionally biased region" description="Low complexity" evidence="2">
    <location>
        <begin position="7"/>
        <end position="28"/>
    </location>
</feature>
<dbReference type="Pfam" id="PF08385">
    <property type="entry name" value="DHC_N1"/>
    <property type="match status" value="1"/>
</dbReference>
<name>A0A8S1BHM1_ARCPL</name>
<feature type="region of interest" description="Disordered" evidence="2">
    <location>
        <begin position="1"/>
        <end position="50"/>
    </location>
</feature>
<evidence type="ECO:0000313" key="5">
    <source>
        <dbReference type="Proteomes" id="UP000494106"/>
    </source>
</evidence>
<accession>A0A8S1BHM1</accession>
<keyword evidence="5" id="KW-1185">Reference proteome</keyword>
<dbReference type="GO" id="GO:0007018">
    <property type="term" value="P:microtubule-based movement"/>
    <property type="evidence" value="ECO:0007669"/>
    <property type="project" value="InterPro"/>
</dbReference>
<dbReference type="AlphaFoldDB" id="A0A8S1BHM1"/>
<evidence type="ECO:0000313" key="4">
    <source>
        <dbReference type="EMBL" id="CAB3256563.1"/>
    </source>
</evidence>
<comment type="caution">
    <text evidence="4">The sequence shown here is derived from an EMBL/GenBank/DDBJ whole genome shotgun (WGS) entry which is preliminary data.</text>
</comment>
<evidence type="ECO:0000256" key="2">
    <source>
        <dbReference type="SAM" id="MobiDB-lite"/>
    </source>
</evidence>
<dbReference type="GO" id="GO:0051959">
    <property type="term" value="F:dynein light intermediate chain binding"/>
    <property type="evidence" value="ECO:0007669"/>
    <property type="project" value="InterPro"/>
</dbReference>
<comment type="similarity">
    <text evidence="1">Belongs to the dynein heavy chain family.</text>
</comment>
<reference evidence="4 5" key="1">
    <citation type="submission" date="2020-04" db="EMBL/GenBank/DDBJ databases">
        <authorList>
            <person name="Wallbank WR R."/>
            <person name="Pardo Diaz C."/>
            <person name="Kozak K."/>
            <person name="Martin S."/>
            <person name="Jiggins C."/>
            <person name="Moest M."/>
            <person name="Warren A I."/>
            <person name="Byers J.R.P. K."/>
            <person name="Montejo-Kovacevich G."/>
            <person name="Yen C E."/>
        </authorList>
    </citation>
    <scope>NUCLEOTIDE SEQUENCE [LARGE SCALE GENOMIC DNA]</scope>
</reference>
<dbReference type="PANTHER" id="PTHR46532">
    <property type="entry name" value="MALE FERTILITY FACTOR KL5"/>
    <property type="match status" value="1"/>
</dbReference>
<protein>
    <recommendedName>
        <fullName evidence="3">Dynein heavy chain tail domain-containing protein</fullName>
    </recommendedName>
</protein>
<dbReference type="OrthoDB" id="286107at2759"/>
<evidence type="ECO:0000259" key="3">
    <source>
        <dbReference type="Pfam" id="PF08385"/>
    </source>
</evidence>
<dbReference type="PANTHER" id="PTHR46532:SF4">
    <property type="entry name" value="AAA+ ATPASE DOMAIN-CONTAINING PROTEIN"/>
    <property type="match status" value="1"/>
</dbReference>